<dbReference type="PANTHER" id="PTHR48228">
    <property type="entry name" value="SUCCINYL-COA--D-CITRAMALATE COA-TRANSFERASE"/>
    <property type="match status" value="1"/>
</dbReference>
<proteinExistence type="predicted"/>
<dbReference type="Proteomes" id="UP000234341">
    <property type="component" value="Unassembled WGS sequence"/>
</dbReference>
<organism evidence="2 3">
    <name type="scientific">Cupriavidus pauculus</name>
    <dbReference type="NCBI Taxonomy" id="82633"/>
    <lineage>
        <taxon>Bacteria</taxon>
        <taxon>Pseudomonadati</taxon>
        <taxon>Pseudomonadota</taxon>
        <taxon>Betaproteobacteria</taxon>
        <taxon>Burkholderiales</taxon>
        <taxon>Burkholderiaceae</taxon>
        <taxon>Cupriavidus</taxon>
    </lineage>
</organism>
<feature type="region of interest" description="Disordered" evidence="1">
    <location>
        <begin position="1"/>
        <end position="26"/>
    </location>
</feature>
<dbReference type="GO" id="GO:0003824">
    <property type="term" value="F:catalytic activity"/>
    <property type="evidence" value="ECO:0007669"/>
    <property type="project" value="InterPro"/>
</dbReference>
<dbReference type="Gene3D" id="3.40.50.10540">
    <property type="entry name" value="Crotonobetainyl-coa:carnitine coa-transferase, domain 1"/>
    <property type="match status" value="2"/>
</dbReference>
<accession>A0A2N5CHG9</accession>
<protein>
    <submittedName>
        <fullName evidence="2">Carnitine dehydratase</fullName>
    </submittedName>
</protein>
<dbReference type="InterPro" id="IPR003673">
    <property type="entry name" value="CoA-Trfase_fam_III"/>
</dbReference>
<dbReference type="Pfam" id="PF02515">
    <property type="entry name" value="CoA_transf_3"/>
    <property type="match status" value="1"/>
</dbReference>
<sequence length="497" mass="52524">MNAASSTTNTPDTSGHASSGSPATHQAPAEALAALWAGANMPPEALSHVTLTGEDPVLPSSFAIGTAAQASLGASALAAAAIWAQRTGRWQDVSVDMRHALAEFRSERYLRVNGGPAPELWDKIAGLYPAGDGRWVRLHTNFPHHRDGVLKILKCAYDKDAVRAALSAWKAEDFETVASDAGMVVSAMRPLDEWLRHPQAQALRGLPPVIIEKIGDAPPEPLPAFGPHAEINVDARPLSGVRVLDFTRIIAGPVAGRTLAAHGADVLLVTAAHLPSMPSLVIDTGRGKRSCQLDLRDADDKRTQHKLFHGADVVVQGYRPNGLVELGAGPEAAARARPGIVYVSLSAYGHVGPWAGKRGFDSLVQTATGINTDEAQAAGSAEPKPLPAQVLDHASGYLLAFGAMVALHRRAVEGGSWHVRVSLAQVGQWLRSLGRVPGGAAVPDQHIDEISDLLEVEESGFGELTVVRHAAHLSETPAHWALPSVPLGTHAAEWLPR</sequence>
<comment type="caution">
    <text evidence="2">The sequence shown here is derived from an EMBL/GenBank/DDBJ whole genome shotgun (WGS) entry which is preliminary data.</text>
</comment>
<dbReference type="InterPro" id="IPR050509">
    <property type="entry name" value="CoA-transferase_III"/>
</dbReference>
<evidence type="ECO:0000313" key="3">
    <source>
        <dbReference type="Proteomes" id="UP000234341"/>
    </source>
</evidence>
<dbReference type="STRING" id="82633.GCA_000974605_03919"/>
<dbReference type="PANTHER" id="PTHR48228:SF4">
    <property type="entry name" value="BLR3030 PROTEIN"/>
    <property type="match status" value="1"/>
</dbReference>
<dbReference type="OrthoDB" id="9058532at2"/>
<name>A0A2N5CHG9_9BURK</name>
<dbReference type="AlphaFoldDB" id="A0A2N5CHG9"/>
<dbReference type="SUPFAM" id="SSF89796">
    <property type="entry name" value="CoA-transferase family III (CaiB/BaiF)"/>
    <property type="match status" value="2"/>
</dbReference>
<feature type="compositionally biased region" description="Polar residues" evidence="1">
    <location>
        <begin position="1"/>
        <end position="22"/>
    </location>
</feature>
<evidence type="ECO:0000256" key="1">
    <source>
        <dbReference type="SAM" id="MobiDB-lite"/>
    </source>
</evidence>
<dbReference type="InterPro" id="IPR044855">
    <property type="entry name" value="CoA-Trfase_III_dom3_sf"/>
</dbReference>
<dbReference type="InterPro" id="IPR023606">
    <property type="entry name" value="CoA-Trfase_III_dom_1_sf"/>
</dbReference>
<gene>
    <name evidence="2" type="ORF">CYJ10_08190</name>
</gene>
<dbReference type="EMBL" id="PJRP01000002">
    <property type="protein sequence ID" value="PLQ01637.1"/>
    <property type="molecule type" value="Genomic_DNA"/>
</dbReference>
<reference evidence="2 3" key="1">
    <citation type="submission" date="2017-12" db="EMBL/GenBank/DDBJ databases">
        <title>Genome sequence of the active heterotrophic nitrifier-denitrifier, Cupriavidus pauculus UM1.</title>
        <authorList>
            <person name="Putonti C."/>
            <person name="Castignetti D."/>
        </authorList>
    </citation>
    <scope>NUCLEOTIDE SEQUENCE [LARGE SCALE GENOMIC DNA]</scope>
    <source>
        <strain evidence="2 3">UM1</strain>
    </source>
</reference>
<evidence type="ECO:0000313" key="2">
    <source>
        <dbReference type="EMBL" id="PLQ01637.1"/>
    </source>
</evidence>
<dbReference type="Gene3D" id="3.30.1540.10">
    <property type="entry name" value="formyl-coa transferase, domain 3"/>
    <property type="match status" value="1"/>
</dbReference>